<protein>
    <submittedName>
        <fullName evidence="2">DUF1772 domain-containing protein</fullName>
    </submittedName>
</protein>
<dbReference type="InterPro" id="IPR013901">
    <property type="entry name" value="Anthrone_oxy"/>
</dbReference>
<dbReference type="Proteomes" id="UP001165283">
    <property type="component" value="Unassembled WGS sequence"/>
</dbReference>
<keyword evidence="1" id="KW-0812">Transmembrane</keyword>
<evidence type="ECO:0000313" key="3">
    <source>
        <dbReference type="Proteomes" id="UP001165283"/>
    </source>
</evidence>
<proteinExistence type="predicted"/>
<evidence type="ECO:0000256" key="1">
    <source>
        <dbReference type="SAM" id="Phobius"/>
    </source>
</evidence>
<keyword evidence="1" id="KW-1133">Transmembrane helix</keyword>
<comment type="caution">
    <text evidence="2">The sequence shown here is derived from an EMBL/GenBank/DDBJ whole genome shotgun (WGS) entry which is preliminary data.</text>
</comment>
<feature type="transmembrane region" description="Helical" evidence="1">
    <location>
        <begin position="135"/>
        <end position="154"/>
    </location>
</feature>
<dbReference type="RefSeq" id="WP_252441436.1">
    <property type="nucleotide sequence ID" value="NZ_JAGSOV010000046.1"/>
</dbReference>
<accession>A0ABT1A445</accession>
<reference evidence="2" key="1">
    <citation type="submission" date="2021-04" db="EMBL/GenBank/DDBJ databases">
        <title>Pseudonocardia sp. nov., isolated from sandy soil of mangrove forest.</title>
        <authorList>
            <person name="Zan Z."/>
            <person name="Huang R."/>
            <person name="Liu W."/>
        </authorList>
    </citation>
    <scope>NUCLEOTIDE SEQUENCE</scope>
    <source>
        <strain evidence="2">S2-4</strain>
    </source>
</reference>
<sequence length="164" mass="17192">MERTANVRVAAVVALVPVGLLAGALSYGRVNVVPTFDAVPLDVHLTFRVALFAANGVVMPVLMGVAFAGAVWLAVAARGRLRAAALAAVVLNAVTAAVTRFGNVPVNDEVRAWLATGPTPDFAERRRYWGILNDVRLATAVTAFAVLVVALALARAPRPVEVSR</sequence>
<name>A0ABT1A445_9PSEU</name>
<keyword evidence="3" id="KW-1185">Reference proteome</keyword>
<organism evidence="2 3">
    <name type="scientific">Pseudonocardia humida</name>
    <dbReference type="NCBI Taxonomy" id="2800819"/>
    <lineage>
        <taxon>Bacteria</taxon>
        <taxon>Bacillati</taxon>
        <taxon>Actinomycetota</taxon>
        <taxon>Actinomycetes</taxon>
        <taxon>Pseudonocardiales</taxon>
        <taxon>Pseudonocardiaceae</taxon>
        <taxon>Pseudonocardia</taxon>
    </lineage>
</organism>
<gene>
    <name evidence="2" type="ORF">KDL28_22275</name>
</gene>
<evidence type="ECO:0000313" key="2">
    <source>
        <dbReference type="EMBL" id="MCO1657793.1"/>
    </source>
</evidence>
<keyword evidence="1" id="KW-0472">Membrane</keyword>
<dbReference type="Pfam" id="PF08592">
    <property type="entry name" value="Anthrone_oxy"/>
    <property type="match status" value="1"/>
</dbReference>
<feature type="transmembrane region" description="Helical" evidence="1">
    <location>
        <begin position="50"/>
        <end position="76"/>
    </location>
</feature>
<dbReference type="EMBL" id="JAGSOV010000046">
    <property type="protein sequence ID" value="MCO1657793.1"/>
    <property type="molecule type" value="Genomic_DNA"/>
</dbReference>